<dbReference type="Proteomes" id="UP000193317">
    <property type="component" value="Unassembled WGS sequence"/>
</dbReference>
<dbReference type="RefSeq" id="WP_085673703.1">
    <property type="nucleotide sequence ID" value="NZ_JACKRU010000583.1"/>
</dbReference>
<dbReference type="EMBL" id="LQPW01000171">
    <property type="protein sequence ID" value="ORW89084.1"/>
    <property type="molecule type" value="Genomic_DNA"/>
</dbReference>
<evidence type="ECO:0000313" key="2">
    <source>
        <dbReference type="EMBL" id="ORW89084.1"/>
    </source>
</evidence>
<evidence type="ECO:0000313" key="3">
    <source>
        <dbReference type="Proteomes" id="UP000193317"/>
    </source>
</evidence>
<accession>A0A1X2DM66</accession>
<protein>
    <submittedName>
        <fullName evidence="2">Uncharacterized protein</fullName>
    </submittedName>
</protein>
<comment type="caution">
    <text evidence="2">The sequence shown here is derived from an EMBL/GenBank/DDBJ whole genome shotgun (WGS) entry which is preliminary data.</text>
</comment>
<dbReference type="OrthoDB" id="4725329at2"/>
<feature type="compositionally biased region" description="Basic and acidic residues" evidence="1">
    <location>
        <begin position="262"/>
        <end position="276"/>
    </location>
</feature>
<feature type="compositionally biased region" description="Basic and acidic residues" evidence="1">
    <location>
        <begin position="103"/>
        <end position="115"/>
    </location>
</feature>
<name>A0A1X2DM66_MYCSZ</name>
<gene>
    <name evidence="2" type="ORF">AWC27_13465</name>
</gene>
<reference evidence="2 3" key="1">
    <citation type="submission" date="2016-01" db="EMBL/GenBank/DDBJ databases">
        <title>The new phylogeny of the genus Mycobacterium.</title>
        <authorList>
            <person name="Tarcisio F."/>
            <person name="Conor M."/>
            <person name="Antonella G."/>
            <person name="Elisabetta G."/>
            <person name="Giulia F.S."/>
            <person name="Sara T."/>
            <person name="Anna F."/>
            <person name="Clotilde B."/>
            <person name="Roberto B."/>
            <person name="Veronica D.S."/>
            <person name="Fabio R."/>
            <person name="Monica P."/>
            <person name="Olivier J."/>
            <person name="Enrico T."/>
            <person name="Nicola S."/>
        </authorList>
    </citation>
    <scope>NUCLEOTIDE SEQUENCE [LARGE SCALE GENOMIC DNA]</scope>
    <source>
        <strain evidence="2 3">DSM 44166</strain>
    </source>
</reference>
<proteinExistence type="predicted"/>
<organism evidence="2 3">
    <name type="scientific">Mycobacterium szulgai</name>
    <dbReference type="NCBI Taxonomy" id="1787"/>
    <lineage>
        <taxon>Bacteria</taxon>
        <taxon>Bacillati</taxon>
        <taxon>Actinomycetota</taxon>
        <taxon>Actinomycetes</taxon>
        <taxon>Mycobacteriales</taxon>
        <taxon>Mycobacteriaceae</taxon>
        <taxon>Mycobacterium</taxon>
    </lineage>
</organism>
<feature type="region of interest" description="Disordered" evidence="1">
    <location>
        <begin position="75"/>
        <end position="117"/>
    </location>
</feature>
<sequence length="303" mass="30488">MFRDLSGQLAENGFGAGNLAEEVTFGFAPVPGDSPFGGALGSLLTGLHGGLALTPPQLTGGATQTDQDVQTGLSNIEGQDLTNAGRARLAKNPGDPESLEQQAQDKAKQGAEKPEQMMQQMLQQMLQMAAQMGGQFGQQFGQLSQQFSQLFGQATQQVSQLFSQAGKAGASGIEPMAGAAAAGLDAAGAVGAGGGGLGVTVPAGLDEPVTPMTTSSALAPSAIPAAAAGASTSTAGASRAGMPMMPMMPMAHRGSGEGGASVKRDPKIFPESKIYDPPKGTEQNFGANPEIEAEEPPFGTAKA</sequence>
<evidence type="ECO:0000256" key="1">
    <source>
        <dbReference type="SAM" id="MobiDB-lite"/>
    </source>
</evidence>
<dbReference type="AlphaFoldDB" id="A0A1X2DM66"/>
<keyword evidence="3" id="KW-1185">Reference proteome</keyword>
<feature type="region of interest" description="Disordered" evidence="1">
    <location>
        <begin position="253"/>
        <end position="303"/>
    </location>
</feature>